<protein>
    <submittedName>
        <fullName evidence="3">Uncharacterized protein</fullName>
    </submittedName>
</protein>
<feature type="signal peptide" evidence="2">
    <location>
        <begin position="1"/>
        <end position="30"/>
    </location>
</feature>
<dbReference type="AlphaFoldDB" id="A0A7S3V6X5"/>
<name>A0A7S3V6X5_9STRA</name>
<proteinExistence type="predicted"/>
<feature type="region of interest" description="Disordered" evidence="1">
    <location>
        <begin position="384"/>
        <end position="414"/>
    </location>
</feature>
<evidence type="ECO:0000313" key="3">
    <source>
        <dbReference type="EMBL" id="CAE0460362.1"/>
    </source>
</evidence>
<dbReference type="EMBL" id="HBIO01007021">
    <property type="protein sequence ID" value="CAE0460362.1"/>
    <property type="molecule type" value="Transcribed_RNA"/>
</dbReference>
<organism evidence="3">
    <name type="scientific">Chaetoceros debilis</name>
    <dbReference type="NCBI Taxonomy" id="122233"/>
    <lineage>
        <taxon>Eukaryota</taxon>
        <taxon>Sar</taxon>
        <taxon>Stramenopiles</taxon>
        <taxon>Ochrophyta</taxon>
        <taxon>Bacillariophyta</taxon>
        <taxon>Coscinodiscophyceae</taxon>
        <taxon>Chaetocerotophycidae</taxon>
        <taxon>Chaetocerotales</taxon>
        <taxon>Chaetocerotaceae</taxon>
        <taxon>Chaetoceros</taxon>
    </lineage>
</organism>
<feature type="compositionally biased region" description="Polar residues" evidence="1">
    <location>
        <begin position="385"/>
        <end position="394"/>
    </location>
</feature>
<accession>A0A7S3V6X5</accession>
<feature type="chain" id="PRO_5030958014" evidence="2">
    <location>
        <begin position="31"/>
        <end position="469"/>
    </location>
</feature>
<sequence>MNFIVKKIYSASKVFCWLLLIILLVQDSDASSIKVPVADSIHNYSASKHNGSPILRLRRQLIMRTTNRKVLMNHKNDDSTTRCFSINKRAHRNVAKTRTRVMRQLPSSQQLYQVMFNNRFSRGTARNVEIQFNNNDVGMTRPSFSSLQCSHSEDDGDCHDSGQTKLVQAKQHDTDINSLWWPWQRKAVSSSKWRIKSYRRRVGVGQECYNKVRDAALDWEFNNCNFDKTNEGGKEMDKSDGPTTGIILAIPSSTNEMINGIPENTSSNVIQIWSPNGSSIDSCVESARVRKLATYTKINILKRFQGLPLSLPSISFYALNPVAVVYDILDQRAPATSSYAGNSSHKYGSTFTSTAYGTLKGHLLCGEERVTVILRDEEEREGKSYVNTSFGQSNKRSRRSAKNTPPSLPKSSLSTRNTGGFVDIEIISYSKAAPSLFGQIVWPFISKKQDDFFQCELDSLEKVAIQSTR</sequence>
<reference evidence="3" key="1">
    <citation type="submission" date="2021-01" db="EMBL/GenBank/DDBJ databases">
        <authorList>
            <person name="Corre E."/>
            <person name="Pelletier E."/>
            <person name="Niang G."/>
            <person name="Scheremetjew M."/>
            <person name="Finn R."/>
            <person name="Kale V."/>
            <person name="Holt S."/>
            <person name="Cochrane G."/>
            <person name="Meng A."/>
            <person name="Brown T."/>
            <person name="Cohen L."/>
        </authorList>
    </citation>
    <scope>NUCLEOTIDE SEQUENCE</scope>
    <source>
        <strain evidence="3">MM31A-1</strain>
    </source>
</reference>
<evidence type="ECO:0000256" key="2">
    <source>
        <dbReference type="SAM" id="SignalP"/>
    </source>
</evidence>
<keyword evidence="2" id="KW-0732">Signal</keyword>
<gene>
    <name evidence="3" type="ORF">CDEB00056_LOCUS5203</name>
</gene>
<evidence type="ECO:0000256" key="1">
    <source>
        <dbReference type="SAM" id="MobiDB-lite"/>
    </source>
</evidence>